<accession>A0AAJ0LXM2</accession>
<dbReference type="InterPro" id="IPR000639">
    <property type="entry name" value="Epox_hydrolase-like"/>
</dbReference>
<evidence type="ECO:0000256" key="1">
    <source>
        <dbReference type="ARBA" id="ARBA00022801"/>
    </source>
</evidence>
<keyword evidence="5" id="KW-1185">Reference proteome</keyword>
<dbReference type="PANTHER" id="PTHR43329">
    <property type="entry name" value="EPOXIDE HYDROLASE"/>
    <property type="match status" value="1"/>
</dbReference>
<dbReference type="Proteomes" id="UP001271007">
    <property type="component" value="Unassembled WGS sequence"/>
</dbReference>
<dbReference type="PRINTS" id="PR00412">
    <property type="entry name" value="EPOXHYDRLASE"/>
</dbReference>
<dbReference type="SUPFAM" id="SSF53474">
    <property type="entry name" value="alpha/beta-Hydrolases"/>
    <property type="match status" value="1"/>
</dbReference>
<dbReference type="InterPro" id="IPR000073">
    <property type="entry name" value="AB_hydrolase_1"/>
</dbReference>
<dbReference type="GO" id="GO:0016787">
    <property type="term" value="F:hydrolase activity"/>
    <property type="evidence" value="ECO:0007669"/>
    <property type="project" value="UniProtKB-KW"/>
</dbReference>
<comment type="caution">
    <text evidence="4">The sequence shown here is derived from an EMBL/GenBank/DDBJ whole genome shotgun (WGS) entry which is preliminary data.</text>
</comment>
<organism evidence="4 5">
    <name type="scientific">Extremus antarcticus</name>
    <dbReference type="NCBI Taxonomy" id="702011"/>
    <lineage>
        <taxon>Eukaryota</taxon>
        <taxon>Fungi</taxon>
        <taxon>Dikarya</taxon>
        <taxon>Ascomycota</taxon>
        <taxon>Pezizomycotina</taxon>
        <taxon>Dothideomycetes</taxon>
        <taxon>Dothideomycetidae</taxon>
        <taxon>Mycosphaerellales</taxon>
        <taxon>Extremaceae</taxon>
        <taxon>Extremus</taxon>
    </lineage>
</organism>
<dbReference type="Gene3D" id="3.40.50.1820">
    <property type="entry name" value="alpha/beta hydrolase"/>
    <property type="match status" value="1"/>
</dbReference>
<gene>
    <name evidence="4" type="ORF">LTR09_000545</name>
</gene>
<evidence type="ECO:0000313" key="4">
    <source>
        <dbReference type="EMBL" id="KAK3058979.1"/>
    </source>
</evidence>
<proteinExistence type="inferred from homology"/>
<sequence>MSNRWRHVVPQLKDKISLFIPELPGYGFSSLPPKSDKRTVGGLLIEAMQDAFGKERPVIYCGHDRGARIGHRLVVDNKPEHNIKAAVLMDIVPTLEQFKAFANPKASMAYYHWPFLATDIAPAMIEAMGGRYWTEANLARVKGGNEEGVASFKKDEAWDHYCHQFSNPECISGSCADYEAGATVDVEEQEADQKAGRKLNIPTFVIYSASNLGRMHDVPTIWEKWNDGELKTFGVPDGYGHFLPEECPDIIAKHVVEWIDHVKV</sequence>
<dbReference type="InterPro" id="IPR029058">
    <property type="entry name" value="AB_hydrolase_fold"/>
</dbReference>
<name>A0AAJ0LXM2_9PEZI</name>
<reference evidence="4" key="1">
    <citation type="submission" date="2023-04" db="EMBL/GenBank/DDBJ databases">
        <title>Black Yeasts Isolated from many extreme environments.</title>
        <authorList>
            <person name="Coleine C."/>
            <person name="Stajich J.E."/>
            <person name="Selbmann L."/>
        </authorList>
    </citation>
    <scope>NUCLEOTIDE SEQUENCE</scope>
    <source>
        <strain evidence="4">CCFEE 5312</strain>
    </source>
</reference>
<evidence type="ECO:0000313" key="5">
    <source>
        <dbReference type="Proteomes" id="UP001271007"/>
    </source>
</evidence>
<feature type="domain" description="AB hydrolase-1" evidence="3">
    <location>
        <begin position="2"/>
        <end position="243"/>
    </location>
</feature>
<dbReference type="EMBL" id="JAWDJX010000001">
    <property type="protein sequence ID" value="KAK3058979.1"/>
    <property type="molecule type" value="Genomic_DNA"/>
</dbReference>
<protein>
    <recommendedName>
        <fullName evidence="3">AB hydrolase-1 domain-containing protein</fullName>
    </recommendedName>
</protein>
<comment type="similarity">
    <text evidence="2">Belongs to the AB hydrolase superfamily. Epoxide hydrolase family.</text>
</comment>
<evidence type="ECO:0000259" key="3">
    <source>
        <dbReference type="Pfam" id="PF00561"/>
    </source>
</evidence>
<evidence type="ECO:0000256" key="2">
    <source>
        <dbReference type="ARBA" id="ARBA00038334"/>
    </source>
</evidence>
<dbReference type="AlphaFoldDB" id="A0AAJ0LXM2"/>
<keyword evidence="1" id="KW-0378">Hydrolase</keyword>
<dbReference type="Pfam" id="PF00561">
    <property type="entry name" value="Abhydrolase_1"/>
    <property type="match status" value="1"/>
</dbReference>